<gene>
    <name evidence="2" type="ORF">JZ751_020700</name>
</gene>
<accession>A0A8T2PNQ8</accession>
<feature type="region of interest" description="Disordered" evidence="1">
    <location>
        <begin position="1"/>
        <end position="106"/>
    </location>
</feature>
<evidence type="ECO:0000313" key="3">
    <source>
        <dbReference type="Proteomes" id="UP000824540"/>
    </source>
</evidence>
<dbReference type="Proteomes" id="UP000824540">
    <property type="component" value="Unassembled WGS sequence"/>
</dbReference>
<proteinExistence type="predicted"/>
<organism evidence="2 3">
    <name type="scientific">Albula glossodonta</name>
    <name type="common">roundjaw bonefish</name>
    <dbReference type="NCBI Taxonomy" id="121402"/>
    <lineage>
        <taxon>Eukaryota</taxon>
        <taxon>Metazoa</taxon>
        <taxon>Chordata</taxon>
        <taxon>Craniata</taxon>
        <taxon>Vertebrata</taxon>
        <taxon>Euteleostomi</taxon>
        <taxon>Actinopterygii</taxon>
        <taxon>Neopterygii</taxon>
        <taxon>Teleostei</taxon>
        <taxon>Albuliformes</taxon>
        <taxon>Albulidae</taxon>
        <taxon>Albula</taxon>
    </lineage>
</organism>
<protein>
    <submittedName>
        <fullName evidence="2">Uncharacterized protein</fullName>
    </submittedName>
</protein>
<comment type="caution">
    <text evidence="2">The sequence shown here is derived from an EMBL/GenBank/DDBJ whole genome shotgun (WGS) entry which is preliminary data.</text>
</comment>
<keyword evidence="3" id="KW-1185">Reference proteome</keyword>
<dbReference type="EMBL" id="JAFBMS010000005">
    <property type="protein sequence ID" value="KAG9352287.1"/>
    <property type="molecule type" value="Genomic_DNA"/>
</dbReference>
<dbReference type="AlphaFoldDB" id="A0A8T2PNQ8"/>
<reference evidence="2" key="1">
    <citation type="thesis" date="2021" institute="BYU ScholarsArchive" country="Provo, UT, USA">
        <title>Applications of and Algorithms for Genome Assembly and Genomic Analyses with an Emphasis on Marine Teleosts.</title>
        <authorList>
            <person name="Pickett B.D."/>
        </authorList>
    </citation>
    <scope>NUCLEOTIDE SEQUENCE</scope>
    <source>
        <strain evidence="2">HI-2016</strain>
    </source>
</reference>
<evidence type="ECO:0000256" key="1">
    <source>
        <dbReference type="SAM" id="MobiDB-lite"/>
    </source>
</evidence>
<sequence length="141" mass="15547">MQPAVVRQTEEGSVESVGLSPRSVLDHSSCGCQPKGRDSGEDERGQSGERQGTSAKGSNSHMGLSDEPARAREGVLVSERERGRGKSRLPWIEPAAHSAPNSNRSPQLKITHYSITLPLWIKEWKIRKQSNMLLRFPGHPL</sequence>
<name>A0A8T2PNQ8_9TELE</name>
<evidence type="ECO:0000313" key="2">
    <source>
        <dbReference type="EMBL" id="KAG9352287.1"/>
    </source>
</evidence>
<feature type="compositionally biased region" description="Polar residues" evidence="1">
    <location>
        <begin position="48"/>
        <end position="62"/>
    </location>
</feature>
<feature type="compositionally biased region" description="Basic and acidic residues" evidence="1">
    <location>
        <begin position="35"/>
        <end position="47"/>
    </location>
</feature>
<feature type="compositionally biased region" description="Basic and acidic residues" evidence="1">
    <location>
        <begin position="67"/>
        <end position="84"/>
    </location>
</feature>